<keyword evidence="11" id="KW-1185">Reference proteome</keyword>
<dbReference type="PROSITE" id="PS50113">
    <property type="entry name" value="PAC"/>
    <property type="match status" value="1"/>
</dbReference>
<protein>
    <submittedName>
        <fullName evidence="10">Methyl-accepting chemotaxis protein</fullName>
    </submittedName>
</protein>
<dbReference type="SMART" id="SM00283">
    <property type="entry name" value="MA"/>
    <property type="match status" value="1"/>
</dbReference>
<evidence type="ECO:0000259" key="9">
    <source>
        <dbReference type="PROSITE" id="PS50192"/>
    </source>
</evidence>
<dbReference type="InterPro" id="IPR000727">
    <property type="entry name" value="T_SNARE_dom"/>
</dbReference>
<dbReference type="PANTHER" id="PTHR32089:SF112">
    <property type="entry name" value="LYSOZYME-LIKE PROTEIN-RELATED"/>
    <property type="match status" value="1"/>
</dbReference>
<dbReference type="AlphaFoldDB" id="A0A4S2HC04"/>
<dbReference type="SMART" id="SM00091">
    <property type="entry name" value="PAS"/>
    <property type="match status" value="2"/>
</dbReference>
<dbReference type="SUPFAM" id="SSF58104">
    <property type="entry name" value="Methyl-accepting chemotaxis protein (MCP) signaling domain"/>
    <property type="match status" value="1"/>
</dbReference>
<feature type="domain" description="PAC" evidence="8">
    <location>
        <begin position="82"/>
        <end position="134"/>
    </location>
</feature>
<dbReference type="GO" id="GO:0004888">
    <property type="term" value="F:transmembrane signaling receptor activity"/>
    <property type="evidence" value="ECO:0007669"/>
    <property type="project" value="InterPro"/>
</dbReference>
<dbReference type="GO" id="GO:0005886">
    <property type="term" value="C:plasma membrane"/>
    <property type="evidence" value="ECO:0007669"/>
    <property type="project" value="UniProtKB-SubCell"/>
</dbReference>
<dbReference type="EMBL" id="SRXV01000002">
    <property type="protein sequence ID" value="TGY93191.1"/>
    <property type="molecule type" value="Genomic_DNA"/>
</dbReference>
<dbReference type="Gene3D" id="1.10.287.950">
    <property type="entry name" value="Methyl-accepting chemotaxis protein"/>
    <property type="match status" value="1"/>
</dbReference>
<dbReference type="Gene3D" id="3.30.450.20">
    <property type="entry name" value="PAS domain"/>
    <property type="match status" value="2"/>
</dbReference>
<dbReference type="Pfam" id="PF08447">
    <property type="entry name" value="PAS_3"/>
    <property type="match status" value="1"/>
</dbReference>
<keyword evidence="2" id="KW-0997">Cell inner membrane</keyword>
<dbReference type="InterPro" id="IPR013655">
    <property type="entry name" value="PAS_fold_3"/>
</dbReference>
<evidence type="ECO:0000259" key="6">
    <source>
        <dbReference type="PROSITE" id="PS50111"/>
    </source>
</evidence>
<proteinExistence type="inferred from homology"/>
<evidence type="ECO:0000256" key="4">
    <source>
        <dbReference type="ARBA" id="ARBA00029447"/>
    </source>
</evidence>
<dbReference type="InterPro" id="IPR000014">
    <property type="entry name" value="PAS"/>
</dbReference>
<dbReference type="CDD" id="cd00130">
    <property type="entry name" value="PAS"/>
    <property type="match status" value="2"/>
</dbReference>
<dbReference type="SUPFAM" id="SSF55785">
    <property type="entry name" value="PYP-like sensor domain (PAS domain)"/>
    <property type="match status" value="2"/>
</dbReference>
<keyword evidence="2" id="KW-1003">Cell membrane</keyword>
<organism evidence="10 11">
    <name type="scientific">Marinicauda pacifica</name>
    <dbReference type="NCBI Taxonomy" id="1133559"/>
    <lineage>
        <taxon>Bacteria</taxon>
        <taxon>Pseudomonadati</taxon>
        <taxon>Pseudomonadota</taxon>
        <taxon>Alphaproteobacteria</taxon>
        <taxon>Maricaulales</taxon>
        <taxon>Maricaulaceae</taxon>
        <taxon>Marinicauda</taxon>
    </lineage>
</organism>
<gene>
    <name evidence="10" type="ORF">E5162_09015</name>
</gene>
<dbReference type="InterPro" id="IPR004089">
    <property type="entry name" value="MCPsignal_dom"/>
</dbReference>
<comment type="subcellular location">
    <subcellularLocation>
        <location evidence="1">Cell inner membrane</location>
        <topology evidence="1">Multi-pass membrane protein</topology>
    </subcellularLocation>
</comment>
<dbReference type="PROSITE" id="PS50111">
    <property type="entry name" value="CHEMOTAXIS_TRANSDUC_2"/>
    <property type="match status" value="1"/>
</dbReference>
<name>A0A4S2HC04_9PROT</name>
<dbReference type="NCBIfam" id="TIGR00229">
    <property type="entry name" value="sensory_box"/>
    <property type="match status" value="2"/>
</dbReference>
<dbReference type="Proteomes" id="UP000305451">
    <property type="component" value="Unassembled WGS sequence"/>
</dbReference>
<evidence type="ECO:0000256" key="2">
    <source>
        <dbReference type="ARBA" id="ARBA00022519"/>
    </source>
</evidence>
<feature type="domain" description="PAS" evidence="7">
    <location>
        <begin position="145"/>
        <end position="175"/>
    </location>
</feature>
<evidence type="ECO:0000256" key="5">
    <source>
        <dbReference type="PROSITE-ProRule" id="PRU00284"/>
    </source>
</evidence>
<comment type="similarity">
    <text evidence="4">Belongs to the methyl-accepting chemotaxis (MCP) protein family.</text>
</comment>
<evidence type="ECO:0000256" key="3">
    <source>
        <dbReference type="ARBA" id="ARBA00023224"/>
    </source>
</evidence>
<keyword evidence="3 5" id="KW-0807">Transducer</keyword>
<accession>A0A4S2HC04</accession>
<dbReference type="GO" id="GO:0007165">
    <property type="term" value="P:signal transduction"/>
    <property type="evidence" value="ECO:0007669"/>
    <property type="project" value="UniProtKB-KW"/>
</dbReference>
<feature type="domain" description="T-SNARE coiled-coil homology" evidence="9">
    <location>
        <begin position="417"/>
        <end position="471"/>
    </location>
</feature>
<evidence type="ECO:0000256" key="1">
    <source>
        <dbReference type="ARBA" id="ARBA00004429"/>
    </source>
</evidence>
<dbReference type="GO" id="GO:0006935">
    <property type="term" value="P:chemotaxis"/>
    <property type="evidence" value="ECO:0007669"/>
    <property type="project" value="InterPro"/>
</dbReference>
<dbReference type="Pfam" id="PF08448">
    <property type="entry name" value="PAS_4"/>
    <property type="match status" value="1"/>
</dbReference>
<dbReference type="PROSITE" id="PS50112">
    <property type="entry name" value="PAS"/>
    <property type="match status" value="2"/>
</dbReference>
<evidence type="ECO:0000259" key="8">
    <source>
        <dbReference type="PROSITE" id="PS50113"/>
    </source>
</evidence>
<dbReference type="RefSeq" id="WP_135944909.1">
    <property type="nucleotide sequence ID" value="NZ_BMEI01000002.1"/>
</dbReference>
<feature type="domain" description="PAS" evidence="7">
    <location>
        <begin position="6"/>
        <end position="62"/>
    </location>
</feature>
<dbReference type="PROSITE" id="PS50192">
    <property type="entry name" value="T_SNARE"/>
    <property type="match status" value="1"/>
</dbReference>
<evidence type="ECO:0000313" key="10">
    <source>
        <dbReference type="EMBL" id="TGY93191.1"/>
    </source>
</evidence>
<dbReference type="InterPro" id="IPR000700">
    <property type="entry name" value="PAS-assoc_C"/>
</dbReference>
<keyword evidence="2" id="KW-0472">Membrane</keyword>
<feature type="domain" description="Methyl-accepting transducer" evidence="6">
    <location>
        <begin position="257"/>
        <end position="486"/>
    </location>
</feature>
<dbReference type="InterPro" id="IPR001610">
    <property type="entry name" value="PAC"/>
</dbReference>
<evidence type="ECO:0000313" key="11">
    <source>
        <dbReference type="Proteomes" id="UP000305451"/>
    </source>
</evidence>
<comment type="caution">
    <text evidence="10">The sequence shown here is derived from an EMBL/GenBank/DDBJ whole genome shotgun (WGS) entry which is preliminary data.</text>
</comment>
<dbReference type="Pfam" id="PF00015">
    <property type="entry name" value="MCPsignal"/>
    <property type="match status" value="1"/>
</dbReference>
<dbReference type="PRINTS" id="PR00260">
    <property type="entry name" value="CHEMTRNSDUCR"/>
</dbReference>
<dbReference type="OrthoDB" id="489241at2"/>
<dbReference type="PANTHER" id="PTHR32089">
    <property type="entry name" value="METHYL-ACCEPTING CHEMOTAXIS PROTEIN MCPB"/>
    <property type="match status" value="1"/>
</dbReference>
<dbReference type="SMART" id="SM00086">
    <property type="entry name" value="PAC"/>
    <property type="match status" value="2"/>
</dbReference>
<evidence type="ECO:0000259" key="7">
    <source>
        <dbReference type="PROSITE" id="PS50112"/>
    </source>
</evidence>
<dbReference type="InterPro" id="IPR013656">
    <property type="entry name" value="PAS_4"/>
</dbReference>
<sequence length="493" mass="52528">MFTRSASSDPRAMLEALNQSHAIIEFAPDGTILTANESFLSLMGYRLDEIKGRHHSTFVPDDIVKSAAYTEFWKSLASGTHQTAQFPRLTKSGGPVIIQATYMPVKNKAGRVMKVVKFASDVTERALRDRDLSGQVDAIRRSQAVIEFEMDGTIITANDNFLNAMGYTLEEIKGRKHAIFMDEAERGSPEYARFWQALNNGEPQSAEFTRISKTGSKVYIQASYNPVLGPDGTPYKVVKFAVDRTSAVRERMRREQILQDMAEQIATVAAAATQSSQQASSAAAATGGATENVNAVASACEELASSIQEISRQVAESNTISSQAVTQARETGDTIDELETAAQAIGEVLKLITDIAEQTNLLALNATIEAARAGEAGKGFAVVASEVKSLASQTSKATDEIAQQIQAVQNGTGGAAKAIRSIAEVIEKISDISSGISAAVEEQSAVTQDISMNMQTAAGGVTSVNDSISDIAQTSESVEEAAGRLKALAEQVA</sequence>
<reference evidence="10 11" key="1">
    <citation type="journal article" date="2013" name="Int. J. Syst. Evol. Microbiol.">
        <title>Marinicauda pacifica gen. nov., sp. nov., a prosthecate alphaproteobacterium of the family Hyphomonadaceae isolated from deep seawater.</title>
        <authorList>
            <person name="Zhang X.Y."/>
            <person name="Li G.W."/>
            <person name="Wang C.S."/>
            <person name="Zhang Y.J."/>
            <person name="Xu X.W."/>
            <person name="Li H."/>
            <person name="Liu A."/>
            <person name="Liu C."/>
            <person name="Xie B.B."/>
            <person name="Qin Q.L."/>
            <person name="Xu Z."/>
            <person name="Chen X.L."/>
            <person name="Zhou B.C."/>
            <person name="Zhang Y.Z."/>
        </authorList>
    </citation>
    <scope>NUCLEOTIDE SEQUENCE [LARGE SCALE GENOMIC DNA]</scope>
    <source>
        <strain evidence="10 11">P-1 km-3</strain>
    </source>
</reference>
<dbReference type="InterPro" id="IPR004090">
    <property type="entry name" value="Chemotax_Me-accpt_rcpt"/>
</dbReference>
<dbReference type="InterPro" id="IPR035965">
    <property type="entry name" value="PAS-like_dom_sf"/>
</dbReference>